<organism evidence="1 2">
    <name type="scientific">Rhodosorus marinus</name>
    <dbReference type="NCBI Taxonomy" id="101924"/>
    <lineage>
        <taxon>Eukaryota</taxon>
        <taxon>Rhodophyta</taxon>
        <taxon>Stylonematophyceae</taxon>
        <taxon>Stylonematales</taxon>
        <taxon>Stylonemataceae</taxon>
        <taxon>Rhodosorus</taxon>
    </lineage>
</organism>
<dbReference type="EMBL" id="JAMWBK010000002">
    <property type="protein sequence ID" value="KAJ8907745.1"/>
    <property type="molecule type" value="Genomic_DNA"/>
</dbReference>
<reference evidence="1 2" key="1">
    <citation type="journal article" date="2023" name="Nat. Commun.">
        <title>Origin of minicircular mitochondrial genomes in red algae.</title>
        <authorList>
            <person name="Lee Y."/>
            <person name="Cho C.H."/>
            <person name="Lee Y.M."/>
            <person name="Park S.I."/>
            <person name="Yang J.H."/>
            <person name="West J.A."/>
            <person name="Bhattacharya D."/>
            <person name="Yoon H.S."/>
        </authorList>
    </citation>
    <scope>NUCLEOTIDE SEQUENCE [LARGE SCALE GENOMIC DNA]</scope>
    <source>
        <strain evidence="1 2">CCMP1338</strain>
        <tissue evidence="1">Whole cell</tissue>
    </source>
</reference>
<dbReference type="Proteomes" id="UP001157974">
    <property type="component" value="Unassembled WGS sequence"/>
</dbReference>
<proteinExistence type="predicted"/>
<protein>
    <submittedName>
        <fullName evidence="1">Uncharacterized protein</fullName>
    </submittedName>
</protein>
<keyword evidence="2" id="KW-1185">Reference proteome</keyword>
<comment type="caution">
    <text evidence="1">The sequence shown here is derived from an EMBL/GenBank/DDBJ whole genome shotgun (WGS) entry which is preliminary data.</text>
</comment>
<accession>A0AAV8UYQ3</accession>
<evidence type="ECO:0000313" key="1">
    <source>
        <dbReference type="EMBL" id="KAJ8907745.1"/>
    </source>
</evidence>
<sequence>MGVGFVFDCVGVRSRVSGRTAICRGRRIVRNLIDPSGRVIPLHPDQKGPAGYIPIEEHPGTFPPGSAGDNYPLESIMDVVDDCEYLQLDIDEVTPVTHEIDVDLLEYLDGLNRLLPRSEEDDVLDEDMQRQMTGITEEDLDYVDNDDEEVLTYFTRTGLDSTMTNPMSSEGYSYEDMY</sequence>
<name>A0AAV8UYQ3_9RHOD</name>
<evidence type="ECO:0000313" key="2">
    <source>
        <dbReference type="Proteomes" id="UP001157974"/>
    </source>
</evidence>
<dbReference type="AlphaFoldDB" id="A0AAV8UYQ3"/>
<gene>
    <name evidence="1" type="ORF">NDN08_007851</name>
</gene>